<evidence type="ECO:0000259" key="1">
    <source>
        <dbReference type="Pfam" id="PF10592"/>
    </source>
</evidence>
<keyword evidence="3" id="KW-1185">Reference proteome</keyword>
<dbReference type="Proteomes" id="UP001500784">
    <property type="component" value="Unassembled WGS sequence"/>
</dbReference>
<evidence type="ECO:0000313" key="3">
    <source>
        <dbReference type="Proteomes" id="UP001500784"/>
    </source>
</evidence>
<feature type="domain" description="Abortive phage infection protein C-terminal" evidence="1">
    <location>
        <begin position="259"/>
        <end position="445"/>
    </location>
</feature>
<organism evidence="2 3">
    <name type="scientific">Arthrobacter gandavensis</name>
    <dbReference type="NCBI Taxonomy" id="169960"/>
    <lineage>
        <taxon>Bacteria</taxon>
        <taxon>Bacillati</taxon>
        <taxon>Actinomycetota</taxon>
        <taxon>Actinomycetes</taxon>
        <taxon>Micrococcales</taxon>
        <taxon>Micrococcaceae</taxon>
        <taxon>Arthrobacter</taxon>
    </lineage>
</organism>
<dbReference type="EMBL" id="BAAALV010000005">
    <property type="protein sequence ID" value="GAA1918568.1"/>
    <property type="molecule type" value="Genomic_DNA"/>
</dbReference>
<reference evidence="3" key="1">
    <citation type="journal article" date="2019" name="Int. J. Syst. Evol. Microbiol.">
        <title>The Global Catalogue of Microorganisms (GCM) 10K type strain sequencing project: providing services to taxonomists for standard genome sequencing and annotation.</title>
        <authorList>
            <consortium name="The Broad Institute Genomics Platform"/>
            <consortium name="The Broad Institute Genome Sequencing Center for Infectious Disease"/>
            <person name="Wu L."/>
            <person name="Ma J."/>
        </authorList>
    </citation>
    <scope>NUCLEOTIDE SEQUENCE [LARGE SCALE GENOMIC DNA]</scope>
    <source>
        <strain evidence="3">JCM 13316</strain>
    </source>
</reference>
<dbReference type="RefSeq" id="WP_346038495.1">
    <property type="nucleotide sequence ID" value="NZ_BAAALV010000005.1"/>
</dbReference>
<evidence type="ECO:0000313" key="2">
    <source>
        <dbReference type="EMBL" id="GAA1918568.1"/>
    </source>
</evidence>
<dbReference type="InterPro" id="IPR018891">
    <property type="entry name" value="AIPR_C"/>
</dbReference>
<dbReference type="Pfam" id="PF10592">
    <property type="entry name" value="AIPR"/>
    <property type="match status" value="1"/>
</dbReference>
<gene>
    <name evidence="2" type="ORF">GCM10009688_24500</name>
</gene>
<comment type="caution">
    <text evidence="2">The sequence shown here is derived from an EMBL/GenBank/DDBJ whole genome shotgun (WGS) entry which is preliminary data.</text>
</comment>
<proteinExistence type="predicted"/>
<protein>
    <submittedName>
        <fullName evidence="2">AIPR family protein</fullName>
    </submittedName>
</protein>
<sequence>MDRITTSYVEAFRLEQSLPAGELATTFEHFTNYCILSDSYDEEFDVSDIHTGGGNDLTLDGAAIIVNGVIVTSIEEIGDLLRTNGFLDVRFVFMQAKTSSGFSGEEIGSFGEGVLEFFSDDPILPMSDRILQLREIMAWIYDHSVQFKHEKPTCEMSFVSTGTWVDDDHLRGKITKAEANLMRTNLFSRVILRPLGAAEIQASWTRSKNAAAVEFTFANKVTVPEMVGVTESYVGVLPLGEFLRVISDPQAGSIRKHIFYDNVRDFQGDNPVNNEIARSLQTSEGQDRFVVLNNGVTLVARSLRNTGNKFFVSDYQIVNGCQTSHVLYNNREDLPDSLGVPFKVIATNDEEVINSIITATNRQTQVTDDDLYALSTFQKQLEAFMRAFDERHRLHYERRSKQYNTANVEKVRIITKTIEMRSFAAMFLDEPRRAANYYSELKPQVGRTIFNPSHKLDPYYAAAFAYYKLEFFFRNGQIPVSYKPARYHILMVARYLAAGWEMPAFTANKMERYTKKINEILWDDLKAAALFKDACAVIDEVQEGAPLSRESVKPQSFTDLVLGKVRQR</sequence>
<accession>A0ABP5ANK4</accession>
<name>A0ABP5ANK4_9MICC</name>